<comment type="catalytic activity">
    <reaction evidence="1 7">
        <text>dTDP-4-dehydro-6-deoxy-alpha-D-glucose = dTDP-4-dehydro-beta-L-rhamnose</text>
        <dbReference type="Rhea" id="RHEA:16969"/>
        <dbReference type="ChEBI" id="CHEBI:57649"/>
        <dbReference type="ChEBI" id="CHEBI:62830"/>
        <dbReference type="EC" id="5.1.3.13"/>
    </reaction>
</comment>
<dbReference type="InterPro" id="IPR011051">
    <property type="entry name" value="RmlC_Cupin_sf"/>
</dbReference>
<proteinExistence type="inferred from homology"/>
<evidence type="ECO:0000256" key="2">
    <source>
        <dbReference type="ARBA" id="ARBA00001997"/>
    </source>
</evidence>
<dbReference type="Pfam" id="PF00908">
    <property type="entry name" value="dTDP_sugar_isom"/>
    <property type="match status" value="1"/>
</dbReference>
<keyword evidence="7" id="KW-0413">Isomerase</keyword>
<dbReference type="NCBIfam" id="TIGR01221">
    <property type="entry name" value="rmlC"/>
    <property type="match status" value="1"/>
</dbReference>
<dbReference type="GO" id="GO:0008830">
    <property type="term" value="F:dTDP-4-dehydrorhamnose 3,5-epimerase activity"/>
    <property type="evidence" value="ECO:0007669"/>
    <property type="project" value="UniProtKB-UniRule"/>
</dbReference>
<dbReference type="Gene3D" id="2.60.120.10">
    <property type="entry name" value="Jelly Rolls"/>
    <property type="match status" value="1"/>
</dbReference>
<feature type="active site" description="Proton donor" evidence="5">
    <location>
        <position position="157"/>
    </location>
</feature>
<protein>
    <recommendedName>
        <fullName evidence="4 7">dTDP-4-dehydrorhamnose 3,5-epimerase</fullName>
        <ecNumber evidence="3 7">5.1.3.13</ecNumber>
    </recommendedName>
    <alternativeName>
        <fullName evidence="7">Thymidine diphospho-4-keto-rhamnose 3,5-epimerase</fullName>
    </alternativeName>
</protein>
<comment type="caution">
    <text evidence="8">The sequence shown here is derived from an EMBL/GenBank/DDBJ whole genome shotgun (WGS) entry which is preliminary data.</text>
</comment>
<evidence type="ECO:0000256" key="6">
    <source>
        <dbReference type="PIRSR" id="PIRSR600888-3"/>
    </source>
</evidence>
<dbReference type="SUPFAM" id="SSF51182">
    <property type="entry name" value="RmlC-like cupins"/>
    <property type="match status" value="1"/>
</dbReference>
<organism evidence="8 9">
    <name type="scientific">Aeromonas salmonicida</name>
    <dbReference type="NCBI Taxonomy" id="645"/>
    <lineage>
        <taxon>Bacteria</taxon>
        <taxon>Pseudomonadati</taxon>
        <taxon>Pseudomonadota</taxon>
        <taxon>Gammaproteobacteria</taxon>
        <taxon>Aeromonadales</taxon>
        <taxon>Aeromonadaceae</taxon>
        <taxon>Aeromonas</taxon>
    </lineage>
</organism>
<evidence type="ECO:0000256" key="1">
    <source>
        <dbReference type="ARBA" id="ARBA00001298"/>
    </source>
</evidence>
<dbReference type="RefSeq" id="WP_338119565.1">
    <property type="nucleotide sequence ID" value="NZ_CAWNWF010000001.1"/>
</dbReference>
<comment type="subunit">
    <text evidence="7">Homodimer.</text>
</comment>
<dbReference type="GO" id="GO:0000271">
    <property type="term" value="P:polysaccharide biosynthetic process"/>
    <property type="evidence" value="ECO:0007669"/>
    <property type="project" value="TreeGrafter"/>
</dbReference>
<dbReference type="InterPro" id="IPR000888">
    <property type="entry name" value="RmlC-like"/>
</dbReference>
<evidence type="ECO:0000256" key="5">
    <source>
        <dbReference type="PIRSR" id="PIRSR600888-1"/>
    </source>
</evidence>
<dbReference type="EMBL" id="QLLM01000001">
    <property type="protein sequence ID" value="RAJ09676.1"/>
    <property type="molecule type" value="Genomic_DNA"/>
</dbReference>
<evidence type="ECO:0000256" key="7">
    <source>
        <dbReference type="RuleBase" id="RU364069"/>
    </source>
</evidence>
<dbReference type="AlphaFoldDB" id="A0AAX1PNG5"/>
<gene>
    <name evidence="8" type="ORF">DEU50_101413</name>
</gene>
<dbReference type="EC" id="5.1.3.13" evidence="3 7"/>
<evidence type="ECO:0000256" key="4">
    <source>
        <dbReference type="ARBA" id="ARBA00019595"/>
    </source>
</evidence>
<comment type="similarity">
    <text evidence="7">Belongs to the dTDP-4-dehydrorhamnose 3,5-epimerase family.</text>
</comment>
<dbReference type="Proteomes" id="UP000249422">
    <property type="component" value="Unassembled WGS sequence"/>
</dbReference>
<feature type="site" description="Participates in a stacking interaction with the thymidine ring of dTDP-4-oxo-6-deoxyglucose" evidence="6">
    <location>
        <position position="163"/>
    </location>
</feature>
<dbReference type="GO" id="GO:0005829">
    <property type="term" value="C:cytosol"/>
    <property type="evidence" value="ECO:0007669"/>
    <property type="project" value="TreeGrafter"/>
</dbReference>
<sequence>MVKIDYILLLFNKLKLDIIYTYFLGINMQYRTTDLTDVMILTPRIYRDNRGEFMECFRQNEFELHCGKHKFVQDNLSRSNGGTLRGLHYQQVHPQGKLVQVITGTIFDVAVDIRVGSPTYGAWVGHILSADKGELMWIPPGFAHGFYVMSEMADVFYKCTDYYQPGDECCIRWDSPSLAINWPLLDKYPLSLSDKDRQAVNFSTMV</sequence>
<name>A0AAX1PNG5_AERSA</name>
<comment type="pathway">
    <text evidence="7">Carbohydrate biosynthesis; dTDP-L-rhamnose biosynthesis.</text>
</comment>
<evidence type="ECO:0000256" key="3">
    <source>
        <dbReference type="ARBA" id="ARBA00012098"/>
    </source>
</evidence>
<comment type="function">
    <text evidence="2 7">Catalyzes the epimerization of the C3' and C5'positions of dTDP-6-deoxy-D-xylo-4-hexulose, forming dTDP-6-deoxy-L-lyxo-4-hexulose.</text>
</comment>
<evidence type="ECO:0000313" key="8">
    <source>
        <dbReference type="EMBL" id="RAJ09676.1"/>
    </source>
</evidence>
<dbReference type="PANTHER" id="PTHR21047:SF2">
    <property type="entry name" value="THYMIDINE DIPHOSPHO-4-KETO-RHAMNOSE 3,5-EPIMERASE"/>
    <property type="match status" value="1"/>
</dbReference>
<feature type="active site" description="Proton acceptor" evidence="5">
    <location>
        <position position="88"/>
    </location>
</feature>
<reference evidence="8 9" key="1">
    <citation type="submission" date="2018-06" db="EMBL/GenBank/DDBJ databases">
        <title>Freshwater and sediment microbial communities from various areas in North America, analyzing microbe dynamics in response to fracking.</title>
        <authorList>
            <person name="Lamendella R."/>
        </authorList>
    </citation>
    <scope>NUCLEOTIDE SEQUENCE [LARGE SCALE GENOMIC DNA]</scope>
    <source>
        <strain evidence="8 9">17</strain>
    </source>
</reference>
<accession>A0AAX1PNG5</accession>
<dbReference type="GO" id="GO:0019305">
    <property type="term" value="P:dTDP-rhamnose biosynthetic process"/>
    <property type="evidence" value="ECO:0007669"/>
    <property type="project" value="UniProtKB-UniRule"/>
</dbReference>
<dbReference type="InterPro" id="IPR014710">
    <property type="entry name" value="RmlC-like_jellyroll"/>
</dbReference>
<dbReference type="CDD" id="cd00438">
    <property type="entry name" value="cupin_RmlC"/>
    <property type="match status" value="1"/>
</dbReference>
<dbReference type="PANTHER" id="PTHR21047">
    <property type="entry name" value="DTDP-6-DEOXY-D-GLUCOSE-3,5 EPIMERASE"/>
    <property type="match status" value="1"/>
</dbReference>
<evidence type="ECO:0000313" key="9">
    <source>
        <dbReference type="Proteomes" id="UP000249422"/>
    </source>
</evidence>